<evidence type="ECO:0000313" key="1">
    <source>
        <dbReference type="EMBL" id="MBB5638961.1"/>
    </source>
</evidence>
<sequence>MKHLKQVSLSWPKQLLLIFILLFTLNSCKDKDTGTPESVNNPVKDNTGDQWNTANLTNYESYSQPGSEECRNFNGCEYPGKFAFLENTQLESWVKANNIVAIHSKDAGTYKLKTLRLKQGNNEIDVKVYDQCSDSDCNGCCTINAHENGQSFLIDIEKYTMQRFGSGSGIVQWRCLDCK</sequence>
<organism evidence="1 2">
    <name type="scientific">Pedobacter cryoconitis</name>
    <dbReference type="NCBI Taxonomy" id="188932"/>
    <lineage>
        <taxon>Bacteria</taxon>
        <taxon>Pseudomonadati</taxon>
        <taxon>Bacteroidota</taxon>
        <taxon>Sphingobacteriia</taxon>
        <taxon>Sphingobacteriales</taxon>
        <taxon>Sphingobacteriaceae</taxon>
        <taxon>Pedobacter</taxon>
    </lineage>
</organism>
<reference evidence="1 2" key="1">
    <citation type="submission" date="2020-08" db="EMBL/GenBank/DDBJ databases">
        <title>Genomic Encyclopedia of Type Strains, Phase IV (KMG-V): Genome sequencing to study the core and pangenomes of soil and plant-associated prokaryotes.</title>
        <authorList>
            <person name="Whitman W."/>
        </authorList>
    </citation>
    <scope>NUCLEOTIDE SEQUENCE [LARGE SCALE GENOMIC DNA]</scope>
    <source>
        <strain evidence="1 2">S3M1</strain>
    </source>
</reference>
<dbReference type="RefSeq" id="WP_183884787.1">
    <property type="nucleotide sequence ID" value="NZ_JACHCE010000011.1"/>
</dbReference>
<evidence type="ECO:0000313" key="2">
    <source>
        <dbReference type="Proteomes" id="UP000537204"/>
    </source>
</evidence>
<name>A0A7W9E1B9_9SPHI</name>
<proteinExistence type="predicted"/>
<dbReference type="EMBL" id="JACHCE010000011">
    <property type="protein sequence ID" value="MBB5638961.1"/>
    <property type="molecule type" value="Genomic_DNA"/>
</dbReference>
<protein>
    <submittedName>
        <fullName evidence="1">Uncharacterized protein</fullName>
    </submittedName>
</protein>
<accession>A0A7W9E1B9</accession>
<gene>
    <name evidence="1" type="ORF">HDE68_004899</name>
</gene>
<dbReference type="AlphaFoldDB" id="A0A7W9E1B9"/>
<dbReference type="Proteomes" id="UP000537204">
    <property type="component" value="Unassembled WGS sequence"/>
</dbReference>
<comment type="caution">
    <text evidence="1">The sequence shown here is derived from an EMBL/GenBank/DDBJ whole genome shotgun (WGS) entry which is preliminary data.</text>
</comment>